<organism evidence="3 4">
    <name type="scientific">Cloeon dipterum</name>
    <dbReference type="NCBI Taxonomy" id="197152"/>
    <lineage>
        <taxon>Eukaryota</taxon>
        <taxon>Metazoa</taxon>
        <taxon>Ecdysozoa</taxon>
        <taxon>Arthropoda</taxon>
        <taxon>Hexapoda</taxon>
        <taxon>Insecta</taxon>
        <taxon>Pterygota</taxon>
        <taxon>Palaeoptera</taxon>
        <taxon>Ephemeroptera</taxon>
        <taxon>Pisciforma</taxon>
        <taxon>Baetidae</taxon>
        <taxon>Cloeon</taxon>
    </lineage>
</organism>
<dbReference type="GO" id="GO:0003729">
    <property type="term" value="F:mRNA binding"/>
    <property type="evidence" value="ECO:0007669"/>
    <property type="project" value="InterPro"/>
</dbReference>
<dbReference type="GO" id="GO:0006369">
    <property type="term" value="P:termination of RNA polymerase II transcription"/>
    <property type="evidence" value="ECO:0007669"/>
    <property type="project" value="InterPro"/>
</dbReference>
<dbReference type="PANTHER" id="PTHR15921">
    <property type="entry name" value="PRE-MRNA CLEAVAGE COMPLEX II"/>
    <property type="match status" value="1"/>
</dbReference>
<dbReference type="EMBL" id="CADEPI010000431">
    <property type="protein sequence ID" value="CAB3385744.1"/>
    <property type="molecule type" value="Genomic_DNA"/>
</dbReference>
<keyword evidence="2" id="KW-0732">Signal</keyword>
<name>A0A8S1DPP9_9INSE</name>
<feature type="compositionally biased region" description="Polar residues" evidence="1">
    <location>
        <begin position="245"/>
        <end position="254"/>
    </location>
</feature>
<dbReference type="GO" id="GO:0005737">
    <property type="term" value="C:cytoplasm"/>
    <property type="evidence" value="ECO:0007669"/>
    <property type="project" value="TreeGrafter"/>
</dbReference>
<keyword evidence="4" id="KW-1185">Reference proteome</keyword>
<comment type="caution">
    <text evidence="3">The sequence shown here is derived from an EMBL/GenBank/DDBJ whole genome shotgun (WGS) entry which is preliminary data.</text>
</comment>
<feature type="compositionally biased region" description="Polar residues" evidence="1">
    <location>
        <begin position="183"/>
        <end position="196"/>
    </location>
</feature>
<evidence type="ECO:0000313" key="3">
    <source>
        <dbReference type="EMBL" id="CAB3385744.1"/>
    </source>
</evidence>
<proteinExistence type="predicted"/>
<feature type="signal peptide" evidence="2">
    <location>
        <begin position="1"/>
        <end position="23"/>
    </location>
</feature>
<feature type="region of interest" description="Disordered" evidence="1">
    <location>
        <begin position="174"/>
        <end position="311"/>
    </location>
</feature>
<protein>
    <recommendedName>
        <fullName evidence="5">C2H2-type domain-containing protein</fullName>
    </recommendedName>
</protein>
<dbReference type="Proteomes" id="UP000494165">
    <property type="component" value="Unassembled WGS sequence"/>
</dbReference>
<sequence>MQHSMKWRQLLLLPALTYHVTCALPCRRRRCSTATALCALEFNSGSSPARDPRIVQGQYASMTALRPPFPGSPGPRVNAAQSVYQFTARQSQQNPRAAGDCWRRVGHNVDNLRGAQQRSAVRRLQGVIPAVRYAEESQPSRHHYPDTAPAAFSGWAQFNALSGQSYSGYGSPVPHHFQGGFHPQSSGQQTASTVPSHYTRADYRSPGPSGAKPPAECPSRPPIVHKPIIESGSRASRSHPPPRQPRTNQGSTAQARHAKRRRNNTAQSSQAASSSSASPAAQSAHAAPSSATSSAAQLASSSSASVPGRPSLDPSFLEVRSAHTNRAIRDLRRGAACSNCTMRFTAAQKKDNEYALHLDAHFRENRRLKENILTRGWFATRNEWCGEEKILAITERVQTTKSVVEEELELPTLPARNESQYCKRHNGGRQYLSPSVPPKQMIYLILRVLVASVENFGFDRGRGKLHANDENESRWVYRALLHKLAHCDREQRRTLEESNGSCGVHCVMRGTARGRIFDSSQQS</sequence>
<evidence type="ECO:0000256" key="2">
    <source>
        <dbReference type="SAM" id="SignalP"/>
    </source>
</evidence>
<reference evidence="3 4" key="1">
    <citation type="submission" date="2020-04" db="EMBL/GenBank/DDBJ databases">
        <authorList>
            <person name="Alioto T."/>
            <person name="Alioto T."/>
            <person name="Gomez Garrido J."/>
        </authorList>
    </citation>
    <scope>NUCLEOTIDE SEQUENCE [LARGE SCALE GENOMIC DNA]</scope>
</reference>
<dbReference type="PANTHER" id="PTHR15921:SF3">
    <property type="entry name" value="PRE-MRNA CLEAVAGE COMPLEX 2 PROTEIN PCF11"/>
    <property type="match status" value="1"/>
</dbReference>
<dbReference type="GO" id="GO:0031124">
    <property type="term" value="P:mRNA 3'-end processing"/>
    <property type="evidence" value="ECO:0007669"/>
    <property type="project" value="InterPro"/>
</dbReference>
<evidence type="ECO:0000256" key="1">
    <source>
        <dbReference type="SAM" id="MobiDB-lite"/>
    </source>
</evidence>
<dbReference type="OrthoDB" id="2129491at2759"/>
<gene>
    <name evidence="3" type="ORF">CLODIP_2_CD13981</name>
</gene>
<feature type="chain" id="PRO_5035734562" description="C2H2-type domain-containing protein" evidence="2">
    <location>
        <begin position="24"/>
        <end position="523"/>
    </location>
</feature>
<dbReference type="GO" id="GO:0000993">
    <property type="term" value="F:RNA polymerase II complex binding"/>
    <property type="evidence" value="ECO:0007669"/>
    <property type="project" value="InterPro"/>
</dbReference>
<evidence type="ECO:0008006" key="5">
    <source>
        <dbReference type="Google" id="ProtNLM"/>
    </source>
</evidence>
<dbReference type="InterPro" id="IPR045154">
    <property type="entry name" value="PCF11-like"/>
</dbReference>
<dbReference type="AlphaFoldDB" id="A0A8S1DPP9"/>
<feature type="compositionally biased region" description="Low complexity" evidence="1">
    <location>
        <begin position="266"/>
        <end position="305"/>
    </location>
</feature>
<evidence type="ECO:0000313" key="4">
    <source>
        <dbReference type="Proteomes" id="UP000494165"/>
    </source>
</evidence>
<accession>A0A8S1DPP9</accession>
<dbReference type="GO" id="GO:0005849">
    <property type="term" value="C:mRNA cleavage factor complex"/>
    <property type="evidence" value="ECO:0007669"/>
    <property type="project" value="TreeGrafter"/>
</dbReference>